<dbReference type="Proteomes" id="UP000334990">
    <property type="component" value="Unassembled WGS sequence"/>
</dbReference>
<name>A0A5M3VYK9_9ACTN</name>
<protein>
    <submittedName>
        <fullName evidence="1">Uncharacterized protein</fullName>
    </submittedName>
</protein>
<comment type="caution">
    <text evidence="1">The sequence shown here is derived from an EMBL/GenBank/DDBJ whole genome shotgun (WGS) entry which is preliminary data.</text>
</comment>
<proteinExistence type="predicted"/>
<sequence>MWLATPNGIGELRGRSPFSGAVYAGDASHRVGAKKAWPILLVVLGHHCCAGLLPEPDAGGEGTSIGVAVVGSDNIGTDLMILAGG</sequence>
<keyword evidence="2" id="KW-1185">Reference proteome</keyword>
<reference evidence="1 2" key="1">
    <citation type="submission" date="2019-10" db="EMBL/GenBank/DDBJ databases">
        <title>Whole genome shotgun sequence of Acrocarpospora corrugata NBRC 13972.</title>
        <authorList>
            <person name="Ichikawa N."/>
            <person name="Kimura A."/>
            <person name="Kitahashi Y."/>
            <person name="Komaki H."/>
            <person name="Oguchi A."/>
        </authorList>
    </citation>
    <scope>NUCLEOTIDE SEQUENCE [LARGE SCALE GENOMIC DNA]</scope>
    <source>
        <strain evidence="1 2">NBRC 13972</strain>
    </source>
</reference>
<dbReference type="AlphaFoldDB" id="A0A5M3VYK9"/>
<evidence type="ECO:0000313" key="1">
    <source>
        <dbReference type="EMBL" id="GES01885.1"/>
    </source>
</evidence>
<evidence type="ECO:0000313" key="2">
    <source>
        <dbReference type="Proteomes" id="UP000334990"/>
    </source>
</evidence>
<accession>A0A5M3VYK9</accession>
<organism evidence="1 2">
    <name type="scientific">Acrocarpospora corrugata</name>
    <dbReference type="NCBI Taxonomy" id="35763"/>
    <lineage>
        <taxon>Bacteria</taxon>
        <taxon>Bacillati</taxon>
        <taxon>Actinomycetota</taxon>
        <taxon>Actinomycetes</taxon>
        <taxon>Streptosporangiales</taxon>
        <taxon>Streptosporangiaceae</taxon>
        <taxon>Acrocarpospora</taxon>
    </lineage>
</organism>
<gene>
    <name evidence="1" type="ORF">Acor_39500</name>
</gene>
<dbReference type="EMBL" id="BLAD01000053">
    <property type="protein sequence ID" value="GES01885.1"/>
    <property type="molecule type" value="Genomic_DNA"/>
</dbReference>